<evidence type="ECO:0000256" key="13">
    <source>
        <dbReference type="SAM" id="Phobius"/>
    </source>
</evidence>
<dbReference type="PANTHER" id="PTHR31201:SF1">
    <property type="entry name" value="GLYCEROPHOSPHOCHOLINE ACYLTRANSFERASE 1"/>
    <property type="match status" value="1"/>
</dbReference>
<evidence type="ECO:0000256" key="5">
    <source>
        <dbReference type="ARBA" id="ARBA00022679"/>
    </source>
</evidence>
<proteinExistence type="inferred from homology"/>
<evidence type="ECO:0000256" key="1">
    <source>
        <dbReference type="ARBA" id="ARBA00004141"/>
    </source>
</evidence>
<feature type="transmembrane region" description="Helical" evidence="13">
    <location>
        <begin position="129"/>
        <end position="149"/>
    </location>
</feature>
<keyword evidence="10" id="KW-0594">Phospholipid biosynthesis</keyword>
<evidence type="ECO:0000256" key="9">
    <source>
        <dbReference type="ARBA" id="ARBA00023136"/>
    </source>
</evidence>
<sequence length="300" mass="35800">MEEPYIQVEQERENKVFKKSRFIEKIVFVLAVITIIFLTHAVVYGQWLLPFYYAVCTPILIFIRIVIKNKWQFFLIDFCYFGNILWFVYIWCCDVKIYFDIVFALANGPLLWAMVVYRNSLVFHSVDKVTSSYIHILPGLLSFGIRWYPEETSKYWFKDFVKSFTFNEMSILWLMVLPLFCFMFHSLMYYCIIHIIVKPSEEYVTSFSYLGQKEDSCLFKIFNCFGSRWRTFSFYFFNTLFCLATLLGVLLVYNFYIAHCVLLAVMSLVIIYNGGSYYMDVFSTRGFISLAKRNVWVIMK</sequence>
<feature type="transmembrane region" description="Helical" evidence="13">
    <location>
        <begin position="74"/>
        <end position="91"/>
    </location>
</feature>
<evidence type="ECO:0000313" key="14">
    <source>
        <dbReference type="EMBL" id="KAJ8316998.1"/>
    </source>
</evidence>
<dbReference type="Pfam" id="PF10998">
    <property type="entry name" value="DUF2838"/>
    <property type="match status" value="1"/>
</dbReference>
<dbReference type="Proteomes" id="UP001217089">
    <property type="component" value="Unassembled WGS sequence"/>
</dbReference>
<dbReference type="PANTHER" id="PTHR31201">
    <property type="entry name" value="OS01G0585100 PROTEIN"/>
    <property type="match status" value="1"/>
</dbReference>
<evidence type="ECO:0000256" key="11">
    <source>
        <dbReference type="ARBA" id="ARBA00023264"/>
    </source>
</evidence>
<protein>
    <recommendedName>
        <fullName evidence="3">Glycerophosphocholine acyltransferase 1</fullName>
    </recommendedName>
</protein>
<name>A0ABQ9FI88_TEGGR</name>
<feature type="transmembrane region" description="Helical" evidence="13">
    <location>
        <begin position="49"/>
        <end position="67"/>
    </location>
</feature>
<organism evidence="14 15">
    <name type="scientific">Tegillarca granosa</name>
    <name type="common">Malaysian cockle</name>
    <name type="synonym">Anadara granosa</name>
    <dbReference type="NCBI Taxonomy" id="220873"/>
    <lineage>
        <taxon>Eukaryota</taxon>
        <taxon>Metazoa</taxon>
        <taxon>Spiralia</taxon>
        <taxon>Lophotrochozoa</taxon>
        <taxon>Mollusca</taxon>
        <taxon>Bivalvia</taxon>
        <taxon>Autobranchia</taxon>
        <taxon>Pteriomorphia</taxon>
        <taxon>Arcoida</taxon>
        <taxon>Arcoidea</taxon>
        <taxon>Arcidae</taxon>
        <taxon>Tegillarca</taxon>
    </lineage>
</organism>
<keyword evidence="7 13" id="KW-1133">Transmembrane helix</keyword>
<keyword evidence="5" id="KW-0808">Transferase</keyword>
<keyword evidence="9 13" id="KW-0472">Membrane</keyword>
<evidence type="ECO:0000256" key="10">
    <source>
        <dbReference type="ARBA" id="ARBA00023209"/>
    </source>
</evidence>
<keyword evidence="4" id="KW-0444">Lipid biosynthesis</keyword>
<reference evidence="14 15" key="1">
    <citation type="submission" date="2022-12" db="EMBL/GenBank/DDBJ databases">
        <title>Chromosome-level genome of Tegillarca granosa.</title>
        <authorList>
            <person name="Kim J."/>
        </authorList>
    </citation>
    <scope>NUCLEOTIDE SEQUENCE [LARGE SCALE GENOMIC DNA]</scope>
    <source>
        <strain evidence="14">Teg-2019</strain>
        <tissue evidence="14">Adductor muscle</tissue>
    </source>
</reference>
<keyword evidence="11" id="KW-1208">Phospholipid metabolism</keyword>
<evidence type="ECO:0000256" key="6">
    <source>
        <dbReference type="ARBA" id="ARBA00022692"/>
    </source>
</evidence>
<keyword evidence="15" id="KW-1185">Reference proteome</keyword>
<evidence type="ECO:0000256" key="4">
    <source>
        <dbReference type="ARBA" id="ARBA00022516"/>
    </source>
</evidence>
<keyword evidence="12" id="KW-0012">Acyltransferase</keyword>
<dbReference type="EMBL" id="JARBDR010000246">
    <property type="protein sequence ID" value="KAJ8316998.1"/>
    <property type="molecule type" value="Genomic_DNA"/>
</dbReference>
<feature type="transmembrane region" description="Helical" evidence="13">
    <location>
        <begin position="256"/>
        <end position="275"/>
    </location>
</feature>
<gene>
    <name evidence="14" type="ORF">KUTeg_004902</name>
</gene>
<feature type="transmembrane region" description="Helical" evidence="13">
    <location>
        <begin position="97"/>
        <end position="117"/>
    </location>
</feature>
<accession>A0ABQ9FI88</accession>
<evidence type="ECO:0000256" key="7">
    <source>
        <dbReference type="ARBA" id="ARBA00022989"/>
    </source>
</evidence>
<comment type="similarity">
    <text evidence="2">Belongs to the GPC1 family.</text>
</comment>
<keyword evidence="8" id="KW-0443">Lipid metabolism</keyword>
<feature type="transmembrane region" description="Helical" evidence="13">
    <location>
        <begin position="169"/>
        <end position="192"/>
    </location>
</feature>
<comment type="caution">
    <text evidence="14">The sequence shown here is derived from an EMBL/GenBank/DDBJ whole genome shotgun (WGS) entry which is preliminary data.</text>
</comment>
<evidence type="ECO:0000256" key="8">
    <source>
        <dbReference type="ARBA" id="ARBA00023098"/>
    </source>
</evidence>
<evidence type="ECO:0000256" key="2">
    <source>
        <dbReference type="ARBA" id="ARBA00006675"/>
    </source>
</evidence>
<feature type="transmembrane region" description="Helical" evidence="13">
    <location>
        <begin position="22"/>
        <end position="43"/>
    </location>
</feature>
<evidence type="ECO:0000256" key="12">
    <source>
        <dbReference type="ARBA" id="ARBA00023315"/>
    </source>
</evidence>
<dbReference type="InterPro" id="IPR021261">
    <property type="entry name" value="GPCAT"/>
</dbReference>
<evidence type="ECO:0000256" key="3">
    <source>
        <dbReference type="ARBA" id="ARBA00019082"/>
    </source>
</evidence>
<evidence type="ECO:0000313" key="15">
    <source>
        <dbReference type="Proteomes" id="UP001217089"/>
    </source>
</evidence>
<feature type="transmembrane region" description="Helical" evidence="13">
    <location>
        <begin position="232"/>
        <end position="250"/>
    </location>
</feature>
<keyword evidence="6 13" id="KW-0812">Transmembrane</keyword>
<comment type="subcellular location">
    <subcellularLocation>
        <location evidence="1">Membrane</location>
        <topology evidence="1">Multi-pass membrane protein</topology>
    </subcellularLocation>
</comment>